<dbReference type="RefSeq" id="WP_004515770.1">
    <property type="nucleotide sequence ID" value="NZ_FNOF01000024.1"/>
</dbReference>
<keyword evidence="1" id="KW-0175">Coiled coil</keyword>
<feature type="domain" description="Band 7" evidence="2">
    <location>
        <begin position="8"/>
        <end position="177"/>
    </location>
</feature>
<dbReference type="STRING" id="28442.SAMN05443574_12411"/>
<evidence type="ECO:0000259" key="2">
    <source>
        <dbReference type="SMART" id="SM00244"/>
    </source>
</evidence>
<name>A0A1H3ADN0_HALVA</name>
<reference evidence="3 4" key="1">
    <citation type="submission" date="2016-10" db="EMBL/GenBank/DDBJ databases">
        <authorList>
            <person name="de Groot N.N."/>
        </authorList>
    </citation>
    <scope>NUCLEOTIDE SEQUENCE [LARGE SCALE GENOMIC DNA]</scope>
    <source>
        <strain evidence="3 4">DSM 3756</strain>
    </source>
</reference>
<proteinExistence type="predicted"/>
<sequence length="328" mass="36994">MHPLQIVPGVKIVHPEERAAIERLGDYHRYAEPGFHFVIPFIDQINKVNISEQMVNVEPSDMITKENLNAKVNLEAYFKPLISPDQSRSENEENLKKVLYNVDDYERQIVSLATTTARNVIGNKNFEKVNSKRQELNQELKKELDEQTDAWGIDVVRVELEEITPPADVQQAMNDRMEAENEKEAAKDRAEAKEIEADGERRAEIERAKGERKAAILEAEGKAKAITKEAKANAKRIELVNNSISQHFTSKPQEYKKLETVVDSLKNGSKYVIDSDNDLTTVLSEVGGVTPISDENDSEDVDTDFDVDIEDAAEEIADTQKRSVESQG</sequence>
<dbReference type="GO" id="GO:0008233">
    <property type="term" value="F:peptidase activity"/>
    <property type="evidence" value="ECO:0007669"/>
    <property type="project" value="UniProtKB-KW"/>
</dbReference>
<dbReference type="PANTHER" id="PTHR43327">
    <property type="entry name" value="STOMATIN-LIKE PROTEIN 2, MITOCHONDRIAL"/>
    <property type="match status" value="1"/>
</dbReference>
<dbReference type="PANTHER" id="PTHR43327:SF10">
    <property type="entry name" value="STOMATIN-LIKE PROTEIN 2, MITOCHONDRIAL"/>
    <property type="match status" value="1"/>
</dbReference>
<organism evidence="3 4">
    <name type="scientific">Haloarcula vallismortis</name>
    <name type="common">Halobacterium vallismortis</name>
    <dbReference type="NCBI Taxonomy" id="28442"/>
    <lineage>
        <taxon>Archaea</taxon>
        <taxon>Methanobacteriati</taxon>
        <taxon>Methanobacteriota</taxon>
        <taxon>Stenosarchaea group</taxon>
        <taxon>Halobacteria</taxon>
        <taxon>Halobacteriales</taxon>
        <taxon>Haloarculaceae</taxon>
        <taxon>Haloarcula</taxon>
    </lineage>
</organism>
<gene>
    <name evidence="3" type="ORF">SAMN05443574_12411</name>
</gene>
<dbReference type="InterPro" id="IPR050710">
    <property type="entry name" value="Band7/mec-2_domain"/>
</dbReference>
<feature type="coiled-coil region" evidence="1">
    <location>
        <begin position="88"/>
        <end position="220"/>
    </location>
</feature>
<protein>
    <submittedName>
        <fullName evidence="3">Regulator of protease activity HflC, stomatin/prohibitin superfamily</fullName>
    </submittedName>
</protein>
<evidence type="ECO:0000313" key="4">
    <source>
        <dbReference type="Proteomes" id="UP000182573"/>
    </source>
</evidence>
<dbReference type="GO" id="GO:0006508">
    <property type="term" value="P:proteolysis"/>
    <property type="evidence" value="ECO:0007669"/>
    <property type="project" value="UniProtKB-KW"/>
</dbReference>
<dbReference type="AlphaFoldDB" id="A0A1H3ADN0"/>
<dbReference type="InterPro" id="IPR036013">
    <property type="entry name" value="Band_7/SPFH_dom_sf"/>
</dbReference>
<dbReference type="SMART" id="SM00244">
    <property type="entry name" value="PHB"/>
    <property type="match status" value="1"/>
</dbReference>
<dbReference type="InterPro" id="IPR001107">
    <property type="entry name" value="Band_7"/>
</dbReference>
<accession>A0A1H3ADN0</accession>
<dbReference type="Proteomes" id="UP000182573">
    <property type="component" value="Unassembled WGS sequence"/>
</dbReference>
<evidence type="ECO:0000313" key="3">
    <source>
        <dbReference type="EMBL" id="SDX27763.1"/>
    </source>
</evidence>
<dbReference type="Pfam" id="PF01145">
    <property type="entry name" value="Band_7"/>
    <property type="match status" value="1"/>
</dbReference>
<keyword evidence="3" id="KW-0378">Hydrolase</keyword>
<evidence type="ECO:0000256" key="1">
    <source>
        <dbReference type="SAM" id="Coils"/>
    </source>
</evidence>
<dbReference type="Gene3D" id="3.30.479.30">
    <property type="entry name" value="Band 7 domain"/>
    <property type="match status" value="1"/>
</dbReference>
<dbReference type="EMBL" id="FNOF01000024">
    <property type="protein sequence ID" value="SDX27763.1"/>
    <property type="molecule type" value="Genomic_DNA"/>
</dbReference>
<dbReference type="SUPFAM" id="SSF117892">
    <property type="entry name" value="Band 7/SPFH domain"/>
    <property type="match status" value="1"/>
</dbReference>
<keyword evidence="3" id="KW-0645">Protease</keyword>